<evidence type="ECO:0000313" key="3">
    <source>
        <dbReference type="Proteomes" id="UP000652761"/>
    </source>
</evidence>
<protein>
    <submittedName>
        <fullName evidence="2">Uncharacterized protein</fullName>
    </submittedName>
</protein>
<dbReference type="EMBL" id="NMUH01000180">
    <property type="protein sequence ID" value="MQL73810.1"/>
    <property type="molecule type" value="Genomic_DNA"/>
</dbReference>
<accession>A0A843TWA7</accession>
<evidence type="ECO:0000313" key="2">
    <source>
        <dbReference type="EMBL" id="MQL73810.1"/>
    </source>
</evidence>
<keyword evidence="1" id="KW-1133">Transmembrane helix</keyword>
<organism evidence="2 3">
    <name type="scientific">Colocasia esculenta</name>
    <name type="common">Wild taro</name>
    <name type="synonym">Arum esculentum</name>
    <dbReference type="NCBI Taxonomy" id="4460"/>
    <lineage>
        <taxon>Eukaryota</taxon>
        <taxon>Viridiplantae</taxon>
        <taxon>Streptophyta</taxon>
        <taxon>Embryophyta</taxon>
        <taxon>Tracheophyta</taxon>
        <taxon>Spermatophyta</taxon>
        <taxon>Magnoliopsida</taxon>
        <taxon>Liliopsida</taxon>
        <taxon>Araceae</taxon>
        <taxon>Aroideae</taxon>
        <taxon>Colocasieae</taxon>
        <taxon>Colocasia</taxon>
    </lineage>
</organism>
<reference evidence="2" key="1">
    <citation type="submission" date="2017-07" db="EMBL/GenBank/DDBJ databases">
        <title>Taro Niue Genome Assembly and Annotation.</title>
        <authorList>
            <person name="Atibalentja N."/>
            <person name="Keating K."/>
            <person name="Fields C.J."/>
        </authorList>
    </citation>
    <scope>NUCLEOTIDE SEQUENCE</scope>
    <source>
        <strain evidence="2">Niue_2</strain>
        <tissue evidence="2">Leaf</tissue>
    </source>
</reference>
<sequence length="265" mass="28871">MQILQLGAEPPPPSASVSVFQRLRRARSGGVPAFASVFGLASVAVSALVGWCSPALLLLIRGGLLEGGRRIPLVSASTAVREESILWWSRSFLRSSRVSTGGFGCGSSFFSGLVLCCFSPRYLLGVDRTREVRMRLSSVSSPTPHLRWRTMWPCTLCILLLQGTMDVCMQPPVELFPGERVRGSGLPRSEAVGEALRLFTAPCATDALSMYLGFTHYVRTSGPSVCYGLRHSSIVLSGNCRYGARHGRQFTLHVGSVLWLYPFVE</sequence>
<feature type="transmembrane region" description="Helical" evidence="1">
    <location>
        <begin position="31"/>
        <end position="60"/>
    </location>
</feature>
<dbReference type="AlphaFoldDB" id="A0A843TWA7"/>
<dbReference type="Proteomes" id="UP000652761">
    <property type="component" value="Unassembled WGS sequence"/>
</dbReference>
<evidence type="ECO:0000256" key="1">
    <source>
        <dbReference type="SAM" id="Phobius"/>
    </source>
</evidence>
<gene>
    <name evidence="2" type="ORF">Taro_006172</name>
</gene>
<keyword evidence="1" id="KW-0812">Transmembrane</keyword>
<keyword evidence="3" id="KW-1185">Reference proteome</keyword>
<keyword evidence="1" id="KW-0472">Membrane</keyword>
<proteinExistence type="predicted"/>
<comment type="caution">
    <text evidence="2">The sequence shown here is derived from an EMBL/GenBank/DDBJ whole genome shotgun (WGS) entry which is preliminary data.</text>
</comment>
<name>A0A843TWA7_COLES</name>